<dbReference type="Pfam" id="PF09459">
    <property type="entry name" value="EB_dh"/>
    <property type="match status" value="2"/>
</dbReference>
<dbReference type="Gene3D" id="2.60.40.1190">
    <property type="match status" value="1"/>
</dbReference>
<keyword evidence="4" id="KW-0249">Electron transport</keyword>
<evidence type="ECO:0000256" key="4">
    <source>
        <dbReference type="ARBA" id="ARBA00022982"/>
    </source>
</evidence>
<comment type="caution">
    <text evidence="8">The sequence shown here is derived from an EMBL/GenBank/DDBJ whole genome shotgun (WGS) entry which is preliminary data.</text>
</comment>
<reference evidence="8 9" key="1">
    <citation type="submission" date="2024-05" db="EMBL/GenBank/DDBJ databases">
        <title>Genome Sequence and Characterization of the New Strain Purple Sulfur Bacterium of Genus Thioalkalicoccus.</title>
        <authorList>
            <person name="Bryantseva I.A."/>
            <person name="Kyndt J.A."/>
            <person name="Imhoff J.F."/>
        </authorList>
    </citation>
    <scope>NUCLEOTIDE SEQUENCE [LARGE SCALE GENOMIC DNA]</scope>
    <source>
        <strain evidence="8 9">Um2</strain>
    </source>
</reference>
<feature type="signal peptide" evidence="6">
    <location>
        <begin position="1"/>
        <end position="24"/>
    </location>
</feature>
<evidence type="ECO:0000256" key="2">
    <source>
        <dbReference type="ARBA" id="ARBA00022617"/>
    </source>
</evidence>
<keyword evidence="1" id="KW-0813">Transport</keyword>
<proteinExistence type="predicted"/>
<evidence type="ECO:0000259" key="7">
    <source>
        <dbReference type="Pfam" id="PF09459"/>
    </source>
</evidence>
<feature type="chain" id="PRO_5045178955" evidence="6">
    <location>
        <begin position="25"/>
        <end position="278"/>
    </location>
</feature>
<evidence type="ECO:0000313" key="8">
    <source>
        <dbReference type="EMBL" id="MEY6433733.1"/>
    </source>
</evidence>
<gene>
    <name evidence="8" type="ORF">ABC977_15115</name>
</gene>
<organism evidence="8 9">
    <name type="scientific">Thioalkalicoccus limnaeus</name>
    <dbReference type="NCBI Taxonomy" id="120681"/>
    <lineage>
        <taxon>Bacteria</taxon>
        <taxon>Pseudomonadati</taxon>
        <taxon>Pseudomonadota</taxon>
        <taxon>Gammaproteobacteria</taxon>
        <taxon>Chromatiales</taxon>
        <taxon>Chromatiaceae</taxon>
        <taxon>Thioalkalicoccus</taxon>
    </lineage>
</organism>
<evidence type="ECO:0000313" key="9">
    <source>
        <dbReference type="Proteomes" id="UP001564408"/>
    </source>
</evidence>
<keyword evidence="6" id="KW-0732">Signal</keyword>
<feature type="domain" description="Cytochrome c-552/DMSO reductase-like haem-binding" evidence="7">
    <location>
        <begin position="45"/>
        <end position="147"/>
    </location>
</feature>
<dbReference type="EMBL" id="JBDKXB010000027">
    <property type="protein sequence ID" value="MEY6433733.1"/>
    <property type="molecule type" value="Genomic_DNA"/>
</dbReference>
<keyword evidence="3" id="KW-0479">Metal-binding</keyword>
<sequence>MLRIPTRWFPLALMAAVFLAGASANDSIDVIAVEAAGPLKDPDADFWVDAPVTRVGMQPQVVTLPHHADIAVTEVRVRAAHNGRWIGVLLEWRDANPRDLLVPDTFGDQAAIQFPVQSPASPMMGNSGGLVNIMQWRAAFQRDLEKGSPGIRDLYPFALVDLYPDEVLNLTDARAFTGALGVDNPVSRPFDSPVLDQVAEGWGTVTVKPVQKADGWGVWRDGTWRVAFTRPMIPLTADDPELLPGSESMVALAVWDGHNQEVGARKSWSVWIPLRIEE</sequence>
<dbReference type="InterPro" id="IPR019020">
    <property type="entry name" value="Cyt-c552/DMSO_Rdtase_haem-bd"/>
</dbReference>
<evidence type="ECO:0000256" key="1">
    <source>
        <dbReference type="ARBA" id="ARBA00022448"/>
    </source>
</evidence>
<name>A0ABV4BJR2_9GAMM</name>
<evidence type="ECO:0000256" key="3">
    <source>
        <dbReference type="ARBA" id="ARBA00022723"/>
    </source>
</evidence>
<evidence type="ECO:0000256" key="5">
    <source>
        <dbReference type="ARBA" id="ARBA00023004"/>
    </source>
</evidence>
<dbReference type="RefSeq" id="WP_369668120.1">
    <property type="nucleotide sequence ID" value="NZ_JBDKXB010000027.1"/>
</dbReference>
<keyword evidence="9" id="KW-1185">Reference proteome</keyword>
<accession>A0ABV4BJR2</accession>
<feature type="domain" description="Cytochrome c-552/DMSO reductase-like haem-binding" evidence="7">
    <location>
        <begin position="217"/>
        <end position="267"/>
    </location>
</feature>
<protein>
    <submittedName>
        <fullName evidence="8">Ethylbenzene dehydrogenase-related protein</fullName>
    </submittedName>
</protein>
<keyword evidence="2" id="KW-0349">Heme</keyword>
<keyword evidence="5" id="KW-0408">Iron</keyword>
<evidence type="ECO:0000256" key="6">
    <source>
        <dbReference type="SAM" id="SignalP"/>
    </source>
</evidence>
<dbReference type="Proteomes" id="UP001564408">
    <property type="component" value="Unassembled WGS sequence"/>
</dbReference>